<dbReference type="PROSITE" id="PS52016">
    <property type="entry name" value="TONB_DEPENDENT_REC_3"/>
    <property type="match status" value="1"/>
</dbReference>
<dbReference type="Gene3D" id="2.40.170.20">
    <property type="entry name" value="TonB-dependent receptor, beta-barrel domain"/>
    <property type="match status" value="1"/>
</dbReference>
<evidence type="ECO:0000256" key="5">
    <source>
        <dbReference type="ARBA" id="ARBA00023077"/>
    </source>
</evidence>
<organism evidence="11 12">
    <name type="scientific">Lautropia dentalis</name>
    <dbReference type="NCBI Taxonomy" id="2490857"/>
    <lineage>
        <taxon>Bacteria</taxon>
        <taxon>Pseudomonadati</taxon>
        <taxon>Pseudomonadota</taxon>
        <taxon>Betaproteobacteria</taxon>
        <taxon>Burkholderiales</taxon>
        <taxon>Burkholderiaceae</taxon>
        <taxon>Lautropia</taxon>
    </lineage>
</organism>
<evidence type="ECO:0000313" key="12">
    <source>
        <dbReference type="Proteomes" id="UP000270261"/>
    </source>
</evidence>
<dbReference type="InterPro" id="IPR039426">
    <property type="entry name" value="TonB-dep_rcpt-like"/>
</dbReference>
<dbReference type="InterPro" id="IPR036942">
    <property type="entry name" value="Beta-barrel_TonB_sf"/>
</dbReference>
<evidence type="ECO:0000256" key="1">
    <source>
        <dbReference type="ARBA" id="ARBA00004571"/>
    </source>
</evidence>
<dbReference type="Pfam" id="PF00593">
    <property type="entry name" value="TonB_dep_Rec_b-barrel"/>
    <property type="match status" value="1"/>
</dbReference>
<dbReference type="SUPFAM" id="SSF56935">
    <property type="entry name" value="Porins"/>
    <property type="match status" value="1"/>
</dbReference>
<keyword evidence="4 8" id="KW-0812">Transmembrane</keyword>
<keyword evidence="2 8" id="KW-0813">Transport</keyword>
<dbReference type="AlphaFoldDB" id="A0A426FU19"/>
<name>A0A426FU19_9BURK</name>
<keyword evidence="3 8" id="KW-1134">Transmembrane beta strand</keyword>
<protein>
    <submittedName>
        <fullName evidence="11">TonB-dependent receptor</fullName>
    </submittedName>
</protein>
<evidence type="ECO:0000256" key="3">
    <source>
        <dbReference type="ARBA" id="ARBA00022452"/>
    </source>
</evidence>
<evidence type="ECO:0000259" key="10">
    <source>
        <dbReference type="Pfam" id="PF00593"/>
    </source>
</evidence>
<evidence type="ECO:0000256" key="7">
    <source>
        <dbReference type="ARBA" id="ARBA00023237"/>
    </source>
</evidence>
<feature type="domain" description="TonB-dependent receptor-like beta-barrel" evidence="10">
    <location>
        <begin position="28"/>
        <end position="294"/>
    </location>
</feature>
<evidence type="ECO:0000313" key="11">
    <source>
        <dbReference type="EMBL" id="RRN46167.1"/>
    </source>
</evidence>
<sequence length="328" mass="35416">MTTNLYSPSFYARPDWTSSAAEAAFDNPALAGKIKLRSIALGDTMSFLGDQLLVTVGARHQALRVDDWSVQTGAQTAHYDQSRVSPMAGVVYKLQNNLSLYANYIEGLSQGETAPATSNNVAVTNAGQSLKPYVAKQKEVGLKYDLGNTIVAATLFSTDKPRAYVNSANTFVAAGKDRHQGLELTVQGEPIKHLRTLGGITFLDAKQRSTGSATTDGKRVIGVPKHQLSMALDWDTPWVEGLSLDTRVLYTGSVKANSTNTLEAPAWTRLDIGARYLLDVQGKLVTLRARIDNVADRKYWASSGGYPGAGYLVQGAPRTFSLSASFDF</sequence>
<dbReference type="PANTHER" id="PTHR32552:SF82">
    <property type="entry name" value="FCUA PROTEIN"/>
    <property type="match status" value="1"/>
</dbReference>
<dbReference type="Proteomes" id="UP000270261">
    <property type="component" value="Unassembled WGS sequence"/>
</dbReference>
<evidence type="ECO:0000256" key="2">
    <source>
        <dbReference type="ARBA" id="ARBA00022448"/>
    </source>
</evidence>
<dbReference type="CDD" id="cd01347">
    <property type="entry name" value="ligand_gated_channel"/>
    <property type="match status" value="1"/>
</dbReference>
<keyword evidence="11" id="KW-0675">Receptor</keyword>
<dbReference type="EMBL" id="RRUE01000001">
    <property type="protein sequence ID" value="RRN46167.1"/>
    <property type="molecule type" value="Genomic_DNA"/>
</dbReference>
<keyword evidence="5" id="KW-0798">TonB box</keyword>
<comment type="caution">
    <text evidence="11">The sequence shown here is derived from an EMBL/GenBank/DDBJ whole genome shotgun (WGS) entry which is preliminary data.</text>
</comment>
<dbReference type="InterPro" id="IPR010917">
    <property type="entry name" value="TonB_rcpt_CS"/>
</dbReference>
<evidence type="ECO:0000256" key="6">
    <source>
        <dbReference type="ARBA" id="ARBA00023136"/>
    </source>
</evidence>
<feature type="short sequence motif" description="TonB C-terminal box" evidence="9">
    <location>
        <begin position="311"/>
        <end position="328"/>
    </location>
</feature>
<dbReference type="OrthoDB" id="8732650at2"/>
<keyword evidence="6 8" id="KW-0472">Membrane</keyword>
<evidence type="ECO:0000256" key="9">
    <source>
        <dbReference type="PROSITE-ProRule" id="PRU10144"/>
    </source>
</evidence>
<proteinExistence type="inferred from homology"/>
<dbReference type="PANTHER" id="PTHR32552">
    <property type="entry name" value="FERRICHROME IRON RECEPTOR-RELATED"/>
    <property type="match status" value="1"/>
</dbReference>
<keyword evidence="12" id="KW-1185">Reference proteome</keyword>
<keyword evidence="7 8" id="KW-0998">Cell outer membrane</keyword>
<reference evidence="11 12" key="1">
    <citation type="submission" date="2018-11" db="EMBL/GenBank/DDBJ databases">
        <title>Genome sequencing of Lautropia sp. KCOM 2505 (= ChDC F240).</title>
        <authorList>
            <person name="Kook J.-K."/>
            <person name="Park S.-N."/>
            <person name="Lim Y.K."/>
        </authorList>
    </citation>
    <scope>NUCLEOTIDE SEQUENCE [LARGE SCALE GENOMIC DNA]</scope>
    <source>
        <strain evidence="11 12">KCOM 2505</strain>
    </source>
</reference>
<dbReference type="GO" id="GO:0009279">
    <property type="term" value="C:cell outer membrane"/>
    <property type="evidence" value="ECO:0007669"/>
    <property type="project" value="UniProtKB-SubCell"/>
</dbReference>
<dbReference type="PROSITE" id="PS01156">
    <property type="entry name" value="TONB_DEPENDENT_REC_2"/>
    <property type="match status" value="1"/>
</dbReference>
<comment type="similarity">
    <text evidence="8">Belongs to the TonB-dependent receptor family.</text>
</comment>
<evidence type="ECO:0000256" key="4">
    <source>
        <dbReference type="ARBA" id="ARBA00022692"/>
    </source>
</evidence>
<accession>A0A426FU19</accession>
<comment type="subcellular location">
    <subcellularLocation>
        <location evidence="1 8">Cell outer membrane</location>
        <topology evidence="1 8">Multi-pass membrane protein</topology>
    </subcellularLocation>
</comment>
<dbReference type="InterPro" id="IPR000531">
    <property type="entry name" value="Beta-barrel_TonB"/>
</dbReference>
<dbReference type="GO" id="GO:0015344">
    <property type="term" value="F:siderophore uptake transmembrane transporter activity"/>
    <property type="evidence" value="ECO:0007669"/>
    <property type="project" value="TreeGrafter"/>
</dbReference>
<evidence type="ECO:0000256" key="8">
    <source>
        <dbReference type="PROSITE-ProRule" id="PRU01360"/>
    </source>
</evidence>
<gene>
    <name evidence="11" type="ORF">EHV23_07370</name>
</gene>